<reference evidence="1" key="1">
    <citation type="submission" date="2021-05" db="EMBL/GenBank/DDBJ databases">
        <authorList>
            <person name="Alioto T."/>
            <person name="Alioto T."/>
            <person name="Gomez Garrido J."/>
        </authorList>
    </citation>
    <scope>NUCLEOTIDE SEQUENCE</scope>
</reference>
<dbReference type="EMBL" id="HBUF01230133">
    <property type="protein sequence ID" value="CAG6673032.1"/>
    <property type="molecule type" value="Transcribed_RNA"/>
</dbReference>
<dbReference type="EMBL" id="HBUF01230134">
    <property type="protein sequence ID" value="CAG6673035.1"/>
    <property type="molecule type" value="Transcribed_RNA"/>
</dbReference>
<name>A0A8D8WVU2_9HEMI</name>
<dbReference type="EMBL" id="HBUF01230136">
    <property type="protein sequence ID" value="CAG6673038.1"/>
    <property type="molecule type" value="Transcribed_RNA"/>
</dbReference>
<evidence type="ECO:0000313" key="1">
    <source>
        <dbReference type="EMBL" id="CAG6673038.1"/>
    </source>
</evidence>
<protein>
    <submittedName>
        <fullName evidence="1">Uncharacterized protein</fullName>
    </submittedName>
</protein>
<sequence length="104" mass="12909">MILLWNHLRRSRRHQSCLHIHRRNCLRMILLWNPHPSCLHKIHYRNRHCMILLWNCLHKIRLSHRIYLHLSCQKNHDDRVCHDHGGHLCYFFRFRAGNPDYCNT</sequence>
<dbReference type="AlphaFoldDB" id="A0A8D8WVU2"/>
<proteinExistence type="predicted"/>
<accession>A0A8D8WVU2</accession>
<organism evidence="1">
    <name type="scientific">Cacopsylla melanoneura</name>
    <dbReference type="NCBI Taxonomy" id="428564"/>
    <lineage>
        <taxon>Eukaryota</taxon>
        <taxon>Metazoa</taxon>
        <taxon>Ecdysozoa</taxon>
        <taxon>Arthropoda</taxon>
        <taxon>Hexapoda</taxon>
        <taxon>Insecta</taxon>
        <taxon>Pterygota</taxon>
        <taxon>Neoptera</taxon>
        <taxon>Paraneoptera</taxon>
        <taxon>Hemiptera</taxon>
        <taxon>Sternorrhyncha</taxon>
        <taxon>Psylloidea</taxon>
        <taxon>Psyllidae</taxon>
        <taxon>Psyllinae</taxon>
        <taxon>Cacopsylla</taxon>
    </lineage>
</organism>